<evidence type="ECO:0000313" key="3">
    <source>
        <dbReference type="EMBL" id="KAF2083623.1"/>
    </source>
</evidence>
<reference evidence="3" key="1">
    <citation type="journal article" date="2020" name="Stud. Mycol.">
        <title>101 Dothideomycetes genomes: a test case for predicting lifestyles and emergence of pathogens.</title>
        <authorList>
            <person name="Haridas S."/>
            <person name="Albert R."/>
            <person name="Binder M."/>
            <person name="Bloem J."/>
            <person name="Labutti K."/>
            <person name="Salamov A."/>
            <person name="Andreopoulos B."/>
            <person name="Baker S."/>
            <person name="Barry K."/>
            <person name="Bills G."/>
            <person name="Bluhm B."/>
            <person name="Cannon C."/>
            <person name="Castanera R."/>
            <person name="Culley D."/>
            <person name="Daum C."/>
            <person name="Ezra D."/>
            <person name="Gonzalez J."/>
            <person name="Henrissat B."/>
            <person name="Kuo A."/>
            <person name="Liang C."/>
            <person name="Lipzen A."/>
            <person name="Lutzoni F."/>
            <person name="Magnuson J."/>
            <person name="Mondo S."/>
            <person name="Nolan M."/>
            <person name="Ohm R."/>
            <person name="Pangilinan J."/>
            <person name="Park H.-J."/>
            <person name="Ramirez L."/>
            <person name="Alfaro M."/>
            <person name="Sun H."/>
            <person name="Tritt A."/>
            <person name="Yoshinaga Y."/>
            <person name="Zwiers L.-H."/>
            <person name="Turgeon B."/>
            <person name="Goodwin S."/>
            <person name="Spatafora J."/>
            <person name="Crous P."/>
            <person name="Grigoriev I."/>
        </authorList>
    </citation>
    <scope>NUCLEOTIDE SEQUENCE</scope>
    <source>
        <strain evidence="3">CBS 121410</strain>
    </source>
</reference>
<feature type="signal peptide" evidence="1">
    <location>
        <begin position="1"/>
        <end position="17"/>
    </location>
</feature>
<dbReference type="PRINTS" id="PR00837">
    <property type="entry name" value="V5TPXLIKE"/>
</dbReference>
<dbReference type="InterPro" id="IPR001283">
    <property type="entry name" value="CRISP-related"/>
</dbReference>
<accession>A0A9P4LW32</accession>
<dbReference type="InterPro" id="IPR035940">
    <property type="entry name" value="CAP_sf"/>
</dbReference>
<dbReference type="SUPFAM" id="SSF55797">
    <property type="entry name" value="PR-1-like"/>
    <property type="match status" value="1"/>
</dbReference>
<dbReference type="CDD" id="cd05380">
    <property type="entry name" value="CAP_euk"/>
    <property type="match status" value="1"/>
</dbReference>
<proteinExistence type="predicted"/>
<feature type="domain" description="SCP" evidence="2">
    <location>
        <begin position="185"/>
        <end position="342"/>
    </location>
</feature>
<dbReference type="Pfam" id="PF00188">
    <property type="entry name" value="CAP"/>
    <property type="match status" value="1"/>
</dbReference>
<sequence>MRSSALFAAAFAGSAIASPLVRRVYVTELDYTTAIAYVTDTVEATSTAVAQPQEENVVYTTETEAAAAQYVTETAYTYQEAPSSTSVAFTTYAPPPAPVETSSTSTEEASVVYVTEAAWTSKAATSVAAVTYEAATSSAAAATTYAAPAETSSSSSGFAFNSQCSTPTGTAMPSAATLTASPTGEAQRKWLAYHNVHRANHTDTCSMFWDYDLENTAQEWANQCSYWHNTTTGSTYSASVSTTWYGQNGGMYSESMSDTKAAVVFSNMYYQEGANYTSAYGSDQPTDGVNIPSGADIGHFTQMVWKGSYAVGCASQDCSSVFGADVPFVTWCNYRLTGNVDGEYADNIADLISTPLAPVCTDVETDDCIAEAEFV</sequence>
<dbReference type="Proteomes" id="UP000799776">
    <property type="component" value="Unassembled WGS sequence"/>
</dbReference>
<evidence type="ECO:0000259" key="2">
    <source>
        <dbReference type="SMART" id="SM00198"/>
    </source>
</evidence>
<dbReference type="PROSITE" id="PS01009">
    <property type="entry name" value="CRISP_1"/>
    <property type="match status" value="1"/>
</dbReference>
<dbReference type="AlphaFoldDB" id="A0A9P4LW32"/>
<gene>
    <name evidence="3" type="ORF">K490DRAFT_69641</name>
</gene>
<organism evidence="3 4">
    <name type="scientific">Saccharata proteae CBS 121410</name>
    <dbReference type="NCBI Taxonomy" id="1314787"/>
    <lineage>
        <taxon>Eukaryota</taxon>
        <taxon>Fungi</taxon>
        <taxon>Dikarya</taxon>
        <taxon>Ascomycota</taxon>
        <taxon>Pezizomycotina</taxon>
        <taxon>Dothideomycetes</taxon>
        <taxon>Dothideomycetes incertae sedis</taxon>
        <taxon>Botryosphaeriales</taxon>
        <taxon>Saccharataceae</taxon>
        <taxon>Saccharata</taxon>
    </lineage>
</organism>
<keyword evidence="1" id="KW-0732">Signal</keyword>
<dbReference type="OrthoDB" id="337038at2759"/>
<dbReference type="InterPro" id="IPR018244">
    <property type="entry name" value="Allrgn_V5/Tpx1_CS"/>
</dbReference>
<dbReference type="Gene3D" id="3.40.33.10">
    <property type="entry name" value="CAP"/>
    <property type="match status" value="1"/>
</dbReference>
<dbReference type="InterPro" id="IPR014044">
    <property type="entry name" value="CAP_dom"/>
</dbReference>
<dbReference type="PANTHER" id="PTHR10334">
    <property type="entry name" value="CYSTEINE-RICH SECRETORY PROTEIN-RELATED"/>
    <property type="match status" value="1"/>
</dbReference>
<comment type="caution">
    <text evidence="3">The sequence shown here is derived from an EMBL/GenBank/DDBJ whole genome shotgun (WGS) entry which is preliminary data.</text>
</comment>
<evidence type="ECO:0000313" key="4">
    <source>
        <dbReference type="Proteomes" id="UP000799776"/>
    </source>
</evidence>
<dbReference type="EMBL" id="ML978768">
    <property type="protein sequence ID" value="KAF2083623.1"/>
    <property type="molecule type" value="Genomic_DNA"/>
</dbReference>
<feature type="chain" id="PRO_5040380832" evidence="1">
    <location>
        <begin position="18"/>
        <end position="375"/>
    </location>
</feature>
<dbReference type="SMART" id="SM00198">
    <property type="entry name" value="SCP"/>
    <property type="match status" value="1"/>
</dbReference>
<dbReference type="GO" id="GO:0005576">
    <property type="term" value="C:extracellular region"/>
    <property type="evidence" value="ECO:0007669"/>
    <property type="project" value="InterPro"/>
</dbReference>
<keyword evidence="4" id="KW-1185">Reference proteome</keyword>
<evidence type="ECO:0000256" key="1">
    <source>
        <dbReference type="SAM" id="SignalP"/>
    </source>
</evidence>
<protein>
    <submittedName>
        <fullName evidence="3">PR-1-like protein</fullName>
    </submittedName>
</protein>
<name>A0A9P4LW32_9PEZI</name>